<keyword evidence="4" id="KW-1003">Cell membrane</keyword>
<comment type="function">
    <text evidence="1">Involved in a late step of protoheme IX synthesis.</text>
</comment>
<dbReference type="SUPFAM" id="SSF48452">
    <property type="entry name" value="TPR-like"/>
    <property type="match status" value="1"/>
</dbReference>
<evidence type="ECO:0000256" key="6">
    <source>
        <dbReference type="ARBA" id="ARBA00022692"/>
    </source>
</evidence>
<dbReference type="RefSeq" id="WP_085069451.1">
    <property type="nucleotide sequence ID" value="NZ_CP019706.1"/>
</dbReference>
<dbReference type="InterPro" id="IPR019734">
    <property type="entry name" value="TPR_rpt"/>
</dbReference>
<evidence type="ECO:0000313" key="15">
    <source>
        <dbReference type="EMBL" id="ARJ42078.1"/>
    </source>
</evidence>
<sequence length="396" mass="45309">MLKVFILFLLLIAGVVIGPMIAGHQGYVLIQTDNWNIETSVTGLAIMLIISLLVILAVEWLLRRLFRTGAKTRGWFMGRKRNRARRQTHEALLKLAEGDYRQVEKLLSRNADHAEQPVVNYLLAAEAAQQRGDEMRANQHLERAAELAHNDPIPVEITRVRLQLARNEDHAARHGIDRLLDVAPRHPEVLRLAEQAYVRTGGWSALIDILPTMEKTQVADDEHIKALRQQAWLGLMNQAMAEQGSEGLKRWWQSLTRKTRHETALQVAMADHLIACDDHDTAQQIVLDGLKRHYDERLILLMPRLKTGNPEQLEKALRQQIKQHGATPLLYSTLGQLLMKHGEWQQASEAFREALKQRPDGFDYAWLADTLDKLHHPEEAAQMRREGLLLTLKNNR</sequence>
<keyword evidence="10 13" id="KW-0472">Membrane</keyword>
<dbReference type="Gene3D" id="1.25.40.10">
    <property type="entry name" value="Tetratricopeptide repeat domain"/>
    <property type="match status" value="2"/>
</dbReference>
<dbReference type="Proteomes" id="UP000192900">
    <property type="component" value="Chromosome"/>
</dbReference>
<comment type="pathway">
    <text evidence="3">Porphyrin-containing compound metabolism; protoheme biosynthesis.</text>
</comment>
<dbReference type="Pfam" id="PF07219">
    <property type="entry name" value="HemY_N"/>
    <property type="match status" value="1"/>
</dbReference>
<accession>A0A1W6B4Q3</accession>
<name>A0A1W6B4Q3_9GAMM</name>
<keyword evidence="16" id="KW-1185">Reference proteome</keyword>
<dbReference type="InterPro" id="IPR010817">
    <property type="entry name" value="HemY_N"/>
</dbReference>
<dbReference type="UniPathway" id="UPA00252"/>
<evidence type="ECO:0000256" key="7">
    <source>
        <dbReference type="ARBA" id="ARBA00022737"/>
    </source>
</evidence>
<keyword evidence="6 13" id="KW-0812">Transmembrane</keyword>
<dbReference type="STRING" id="1891675.B1H58_08600"/>
<evidence type="ECO:0000256" key="11">
    <source>
        <dbReference type="ARBA" id="ARBA00023244"/>
    </source>
</evidence>
<keyword evidence="5" id="KW-0997">Cell inner membrane</keyword>
<feature type="transmembrane region" description="Helical" evidence="13">
    <location>
        <begin position="42"/>
        <end position="62"/>
    </location>
</feature>
<dbReference type="InterPro" id="IPR005254">
    <property type="entry name" value="Heme_biosyn_assoc_TPR_pro"/>
</dbReference>
<dbReference type="PROSITE" id="PS50005">
    <property type="entry name" value="TPR"/>
    <property type="match status" value="1"/>
</dbReference>
<dbReference type="GO" id="GO:0042168">
    <property type="term" value="P:heme metabolic process"/>
    <property type="evidence" value="ECO:0007669"/>
    <property type="project" value="InterPro"/>
</dbReference>
<dbReference type="InterPro" id="IPR013105">
    <property type="entry name" value="TPR_2"/>
</dbReference>
<proteinExistence type="predicted"/>
<comment type="subcellular location">
    <subcellularLocation>
        <location evidence="2">Cell inner membrane</location>
        <topology evidence="2">Multi-pass membrane protein</topology>
    </subcellularLocation>
</comment>
<dbReference type="SMART" id="SM00028">
    <property type="entry name" value="TPR"/>
    <property type="match status" value="1"/>
</dbReference>
<reference evidence="15 16" key="1">
    <citation type="submission" date="2017-02" db="EMBL/GenBank/DDBJ databases">
        <title>Complete genome sequence of the drought resistance-promoting endophyte Pantoea alhagi LTYR-11Z.</title>
        <authorList>
            <person name="Zhang L."/>
        </authorList>
    </citation>
    <scope>NUCLEOTIDE SEQUENCE [LARGE SCALE GENOMIC DNA]</scope>
    <source>
        <strain evidence="15 16">LTYR-11Z</strain>
    </source>
</reference>
<dbReference type="Pfam" id="PF07719">
    <property type="entry name" value="TPR_2"/>
    <property type="match status" value="1"/>
</dbReference>
<dbReference type="EMBL" id="CP019706">
    <property type="protein sequence ID" value="ARJ42078.1"/>
    <property type="molecule type" value="Genomic_DNA"/>
</dbReference>
<evidence type="ECO:0000256" key="4">
    <source>
        <dbReference type="ARBA" id="ARBA00022475"/>
    </source>
</evidence>
<keyword evidence="7" id="KW-0677">Repeat</keyword>
<protein>
    <submittedName>
        <fullName evidence="15">Protoheme IX biogenesis protein HemY</fullName>
    </submittedName>
</protein>
<evidence type="ECO:0000256" key="10">
    <source>
        <dbReference type="ARBA" id="ARBA00023136"/>
    </source>
</evidence>
<dbReference type="NCBIfam" id="NF008017">
    <property type="entry name" value="PRK10747.1"/>
    <property type="match status" value="1"/>
</dbReference>
<evidence type="ECO:0000256" key="3">
    <source>
        <dbReference type="ARBA" id="ARBA00004744"/>
    </source>
</evidence>
<dbReference type="GO" id="GO:0006779">
    <property type="term" value="P:porphyrin-containing compound biosynthetic process"/>
    <property type="evidence" value="ECO:0007669"/>
    <property type="project" value="UniProtKB-KW"/>
</dbReference>
<evidence type="ECO:0000256" key="5">
    <source>
        <dbReference type="ARBA" id="ARBA00022519"/>
    </source>
</evidence>
<keyword evidence="8 12" id="KW-0802">TPR repeat</keyword>
<dbReference type="KEGG" id="palh:B1H58_08600"/>
<evidence type="ECO:0000256" key="2">
    <source>
        <dbReference type="ARBA" id="ARBA00004429"/>
    </source>
</evidence>
<dbReference type="InterPro" id="IPR011990">
    <property type="entry name" value="TPR-like_helical_dom_sf"/>
</dbReference>
<dbReference type="OrthoDB" id="7067577at2"/>
<feature type="domain" description="HemY N-terminal" evidence="14">
    <location>
        <begin position="26"/>
        <end position="132"/>
    </location>
</feature>
<evidence type="ECO:0000313" key="16">
    <source>
        <dbReference type="Proteomes" id="UP000192900"/>
    </source>
</evidence>
<evidence type="ECO:0000256" key="8">
    <source>
        <dbReference type="ARBA" id="ARBA00022803"/>
    </source>
</evidence>
<gene>
    <name evidence="15" type="ORF">B1H58_08600</name>
</gene>
<keyword evidence="9 13" id="KW-1133">Transmembrane helix</keyword>
<keyword evidence="11" id="KW-0627">Porphyrin biosynthesis</keyword>
<dbReference type="AlphaFoldDB" id="A0A1W6B4Q3"/>
<evidence type="ECO:0000256" key="13">
    <source>
        <dbReference type="SAM" id="Phobius"/>
    </source>
</evidence>
<evidence type="ECO:0000259" key="14">
    <source>
        <dbReference type="Pfam" id="PF07219"/>
    </source>
</evidence>
<evidence type="ECO:0000256" key="9">
    <source>
        <dbReference type="ARBA" id="ARBA00022989"/>
    </source>
</evidence>
<evidence type="ECO:0000256" key="12">
    <source>
        <dbReference type="PROSITE-ProRule" id="PRU00339"/>
    </source>
</evidence>
<feature type="repeat" description="TPR" evidence="12">
    <location>
        <begin position="328"/>
        <end position="361"/>
    </location>
</feature>
<evidence type="ECO:0000256" key="1">
    <source>
        <dbReference type="ARBA" id="ARBA00002962"/>
    </source>
</evidence>
<dbReference type="PROSITE" id="PS50293">
    <property type="entry name" value="TPR_REGION"/>
    <property type="match status" value="1"/>
</dbReference>
<dbReference type="NCBIfam" id="TIGR00540">
    <property type="entry name" value="TPR_hemY_coli"/>
    <property type="match status" value="1"/>
</dbReference>
<organism evidence="15 16">
    <name type="scientific">Pantoea alhagi</name>
    <dbReference type="NCBI Taxonomy" id="1891675"/>
    <lineage>
        <taxon>Bacteria</taxon>
        <taxon>Pseudomonadati</taxon>
        <taxon>Pseudomonadota</taxon>
        <taxon>Gammaproteobacteria</taxon>
        <taxon>Enterobacterales</taxon>
        <taxon>Erwiniaceae</taxon>
        <taxon>Pantoea</taxon>
    </lineage>
</organism>
<dbReference type="GO" id="GO:0005886">
    <property type="term" value="C:plasma membrane"/>
    <property type="evidence" value="ECO:0007669"/>
    <property type="project" value="UniProtKB-SubCell"/>
</dbReference>